<dbReference type="EMBL" id="AJIL01000012">
    <property type="protein sequence ID" value="KNF04580.1"/>
    <property type="molecule type" value="Genomic_DNA"/>
</dbReference>
<name>A0A0L0VZZ4_9BASI</name>
<dbReference type="AlphaFoldDB" id="A0A0L0VZZ4"/>
<keyword evidence="3" id="KW-1185">Reference proteome</keyword>
<accession>A0A0L0VZZ4</accession>
<evidence type="ECO:0000256" key="1">
    <source>
        <dbReference type="SAM" id="MobiDB-lite"/>
    </source>
</evidence>
<gene>
    <name evidence="2" type="ORF">PSTG_02491</name>
</gene>
<dbReference type="Proteomes" id="UP000054564">
    <property type="component" value="Unassembled WGS sequence"/>
</dbReference>
<reference evidence="3" key="1">
    <citation type="submission" date="2014-03" db="EMBL/GenBank/DDBJ databases">
        <title>The Genome Sequence of Puccinia striiformis f. sp. tritici PST-78.</title>
        <authorList>
            <consortium name="The Broad Institute Genome Sequencing Platform"/>
            <person name="Cuomo C."/>
            <person name="Hulbert S."/>
            <person name="Chen X."/>
            <person name="Walker B."/>
            <person name="Young S.K."/>
            <person name="Zeng Q."/>
            <person name="Gargeya S."/>
            <person name="Fitzgerald M."/>
            <person name="Haas B."/>
            <person name="Abouelleil A."/>
            <person name="Alvarado L."/>
            <person name="Arachchi H.M."/>
            <person name="Berlin A.M."/>
            <person name="Chapman S.B."/>
            <person name="Goldberg J."/>
            <person name="Griggs A."/>
            <person name="Gujja S."/>
            <person name="Hansen M."/>
            <person name="Howarth C."/>
            <person name="Imamovic A."/>
            <person name="Larimer J."/>
            <person name="McCowan C."/>
            <person name="Montmayeur A."/>
            <person name="Murphy C."/>
            <person name="Neiman D."/>
            <person name="Pearson M."/>
            <person name="Priest M."/>
            <person name="Roberts A."/>
            <person name="Saif S."/>
            <person name="Shea T."/>
            <person name="Sisk P."/>
            <person name="Sykes S."/>
            <person name="Wortman J."/>
            <person name="Nusbaum C."/>
            <person name="Birren B."/>
        </authorList>
    </citation>
    <scope>NUCLEOTIDE SEQUENCE [LARGE SCALE GENOMIC DNA]</scope>
    <source>
        <strain evidence="3">race PST-78</strain>
    </source>
</reference>
<feature type="compositionally biased region" description="Basic and acidic residues" evidence="1">
    <location>
        <begin position="222"/>
        <end position="236"/>
    </location>
</feature>
<evidence type="ECO:0000313" key="2">
    <source>
        <dbReference type="EMBL" id="KNF04580.1"/>
    </source>
</evidence>
<organism evidence="2 3">
    <name type="scientific">Puccinia striiformis f. sp. tritici PST-78</name>
    <dbReference type="NCBI Taxonomy" id="1165861"/>
    <lineage>
        <taxon>Eukaryota</taxon>
        <taxon>Fungi</taxon>
        <taxon>Dikarya</taxon>
        <taxon>Basidiomycota</taxon>
        <taxon>Pucciniomycotina</taxon>
        <taxon>Pucciniomycetes</taxon>
        <taxon>Pucciniales</taxon>
        <taxon>Pucciniaceae</taxon>
        <taxon>Puccinia</taxon>
    </lineage>
</organism>
<proteinExistence type="predicted"/>
<sequence>MLGMCSVSCRIQMDSLGRGNSSQNGWQSREETNGRIDYSPAVASELESDGGRSPIRASLKLARCVVPFLRLPLMLAWCCTIPKNRSYEHTVPQGKQLESAPTMRPVSTHLPADIQLDLVHKICTNTYGTQADSTSGSGINHITHRKKSVKQIRVEGLSSDEKLTPRQMYEYAFMRSRRRNGHPPAGQAPARSETPADPDFEPFPLNFRGEMGVEEVSIETARLPDSHRESSSEASEHPTAPHWRV</sequence>
<evidence type="ECO:0000313" key="3">
    <source>
        <dbReference type="Proteomes" id="UP000054564"/>
    </source>
</evidence>
<protein>
    <submittedName>
        <fullName evidence="2">Uncharacterized protein</fullName>
    </submittedName>
</protein>
<feature type="region of interest" description="Disordered" evidence="1">
    <location>
        <begin position="175"/>
        <end position="245"/>
    </location>
</feature>
<comment type="caution">
    <text evidence="2">The sequence shown here is derived from an EMBL/GenBank/DDBJ whole genome shotgun (WGS) entry which is preliminary data.</text>
</comment>